<sequence>MGMSIGFIFFIAVYSLLCFYMGYNGWKWLKAAFSFKWKKTYIILFIFLSSAYIISFLFSSRTLQMIGGYWLVIFGYCCVLLPLVNLVYFLTKKNQKWKVRSGYVLVAFFSFVLIYGSFNAWSPVVRDYSVELNNPDKEPQGEELKLLIAADLHLGEVIGVRHLERFIDVVNNEQPDIVLLSGDIIDNSISPYFTNNLSDILQEIDVPLGVYAVPGNHDYYGGDLYLLRDEFKEIGFNFLMDEIETVQDQLTIIGRKDYTDKERQSIEELMSDADKQLPVIMLDHQPREISEAHEHGVDMIISGHTHRGQVFPANFITSAMYENDWGHLQKDQLHSFTTSGFGFWGPAVRIGSRSEVMTVTFTY</sequence>
<proteinExistence type="predicted"/>
<dbReference type="Proteomes" id="UP000318521">
    <property type="component" value="Unassembled WGS sequence"/>
</dbReference>
<dbReference type="InterPro" id="IPR029052">
    <property type="entry name" value="Metallo-depent_PP-like"/>
</dbReference>
<accession>A0A553ZWA6</accession>
<comment type="caution">
    <text evidence="3">The sequence shown here is derived from an EMBL/GenBank/DDBJ whole genome shotgun (WGS) entry which is preliminary data.</text>
</comment>
<organism evidence="3 4">
    <name type="scientific">Alkalicoccobacillus porphyridii</name>
    <dbReference type="NCBI Taxonomy" id="2597270"/>
    <lineage>
        <taxon>Bacteria</taxon>
        <taxon>Bacillati</taxon>
        <taxon>Bacillota</taxon>
        <taxon>Bacilli</taxon>
        <taxon>Bacillales</taxon>
        <taxon>Bacillaceae</taxon>
        <taxon>Alkalicoccobacillus</taxon>
    </lineage>
</organism>
<dbReference type="OrthoDB" id="9780884at2"/>
<evidence type="ECO:0000313" key="3">
    <source>
        <dbReference type="EMBL" id="TSB45712.1"/>
    </source>
</evidence>
<dbReference type="InterPro" id="IPR051158">
    <property type="entry name" value="Metallophosphoesterase_sf"/>
</dbReference>
<dbReference type="InterPro" id="IPR004843">
    <property type="entry name" value="Calcineurin-like_PHP"/>
</dbReference>
<dbReference type="Pfam" id="PF00149">
    <property type="entry name" value="Metallophos"/>
    <property type="match status" value="1"/>
</dbReference>
<protein>
    <submittedName>
        <fullName evidence="3">Metallophosphoesterase</fullName>
    </submittedName>
</protein>
<evidence type="ECO:0000256" key="1">
    <source>
        <dbReference type="SAM" id="Phobius"/>
    </source>
</evidence>
<dbReference type="PANTHER" id="PTHR31302:SF0">
    <property type="entry name" value="TRANSMEMBRANE PROTEIN WITH METALLOPHOSPHOESTERASE DOMAIN"/>
    <property type="match status" value="1"/>
</dbReference>
<keyword evidence="1" id="KW-0812">Transmembrane</keyword>
<feature type="transmembrane region" description="Helical" evidence="1">
    <location>
        <begin position="66"/>
        <end position="90"/>
    </location>
</feature>
<name>A0A553ZWA6_9BACI</name>
<evidence type="ECO:0000313" key="4">
    <source>
        <dbReference type="Proteomes" id="UP000318521"/>
    </source>
</evidence>
<keyword evidence="1" id="KW-0472">Membrane</keyword>
<dbReference type="CDD" id="cd07385">
    <property type="entry name" value="MPP_YkuE_C"/>
    <property type="match status" value="1"/>
</dbReference>
<feature type="transmembrane region" description="Helical" evidence="1">
    <location>
        <begin position="102"/>
        <end position="121"/>
    </location>
</feature>
<feature type="domain" description="Calcineurin-like phosphoesterase" evidence="2">
    <location>
        <begin position="145"/>
        <end position="307"/>
    </location>
</feature>
<keyword evidence="1" id="KW-1133">Transmembrane helix</keyword>
<keyword evidence="4" id="KW-1185">Reference proteome</keyword>
<dbReference type="SUPFAM" id="SSF56300">
    <property type="entry name" value="Metallo-dependent phosphatases"/>
    <property type="match status" value="1"/>
</dbReference>
<evidence type="ECO:0000259" key="2">
    <source>
        <dbReference type="Pfam" id="PF00149"/>
    </source>
</evidence>
<dbReference type="GO" id="GO:0016787">
    <property type="term" value="F:hydrolase activity"/>
    <property type="evidence" value="ECO:0007669"/>
    <property type="project" value="InterPro"/>
</dbReference>
<dbReference type="Gene3D" id="3.60.21.10">
    <property type="match status" value="1"/>
</dbReference>
<dbReference type="RefSeq" id="WP_143849493.1">
    <property type="nucleotide sequence ID" value="NZ_VLXZ01000009.1"/>
</dbReference>
<reference evidence="3 4" key="1">
    <citation type="submission" date="2019-07" db="EMBL/GenBank/DDBJ databases">
        <authorList>
            <person name="Park Y.J."/>
            <person name="Jeong S.E."/>
            <person name="Jung H.S."/>
        </authorList>
    </citation>
    <scope>NUCLEOTIDE SEQUENCE [LARGE SCALE GENOMIC DNA]</scope>
    <source>
        <strain evidence="4">P16(2019)</strain>
    </source>
</reference>
<dbReference type="AlphaFoldDB" id="A0A553ZWA6"/>
<dbReference type="PANTHER" id="PTHR31302">
    <property type="entry name" value="TRANSMEMBRANE PROTEIN WITH METALLOPHOSPHOESTERASE DOMAIN-RELATED"/>
    <property type="match status" value="1"/>
</dbReference>
<gene>
    <name evidence="3" type="ORF">FN960_14590</name>
</gene>
<feature type="transmembrane region" description="Helical" evidence="1">
    <location>
        <begin position="41"/>
        <end position="60"/>
    </location>
</feature>
<feature type="transmembrane region" description="Helical" evidence="1">
    <location>
        <begin position="6"/>
        <end position="29"/>
    </location>
</feature>
<dbReference type="EMBL" id="VLXZ01000009">
    <property type="protein sequence ID" value="TSB45712.1"/>
    <property type="molecule type" value="Genomic_DNA"/>
</dbReference>